<proteinExistence type="predicted"/>
<reference evidence="2" key="1">
    <citation type="submission" date="2022-11" db="UniProtKB">
        <authorList>
            <consortium name="WormBaseParasite"/>
        </authorList>
    </citation>
    <scope>IDENTIFICATION</scope>
</reference>
<accession>A0A915K6T3</accession>
<dbReference type="AlphaFoldDB" id="A0A915K6T3"/>
<protein>
    <submittedName>
        <fullName evidence="2">Uncharacterized protein</fullName>
    </submittedName>
</protein>
<evidence type="ECO:0000313" key="2">
    <source>
        <dbReference type="WBParaSite" id="nRc.2.0.1.t34043-RA"/>
    </source>
</evidence>
<dbReference type="Proteomes" id="UP000887565">
    <property type="component" value="Unplaced"/>
</dbReference>
<sequence>MLTSEWNQERCGVACNSKKGDTPWGNGVLLGCHFDGHILATGLGYNSEMTRVVICGGQAQIVLMGLLFSPSLVTFIDVHGFAVLWGLISCGSGRG</sequence>
<name>A0A915K6T3_ROMCU</name>
<evidence type="ECO:0000313" key="1">
    <source>
        <dbReference type="Proteomes" id="UP000887565"/>
    </source>
</evidence>
<dbReference type="WBParaSite" id="nRc.2.0.1.t34043-RA">
    <property type="protein sequence ID" value="nRc.2.0.1.t34043-RA"/>
    <property type="gene ID" value="nRc.2.0.1.g34043"/>
</dbReference>
<keyword evidence="1" id="KW-1185">Reference proteome</keyword>
<organism evidence="1 2">
    <name type="scientific">Romanomermis culicivorax</name>
    <name type="common">Nematode worm</name>
    <dbReference type="NCBI Taxonomy" id="13658"/>
    <lineage>
        <taxon>Eukaryota</taxon>
        <taxon>Metazoa</taxon>
        <taxon>Ecdysozoa</taxon>
        <taxon>Nematoda</taxon>
        <taxon>Enoplea</taxon>
        <taxon>Dorylaimia</taxon>
        <taxon>Mermithida</taxon>
        <taxon>Mermithoidea</taxon>
        <taxon>Mermithidae</taxon>
        <taxon>Romanomermis</taxon>
    </lineage>
</organism>